<feature type="transmembrane region" description="Helical" evidence="1">
    <location>
        <begin position="21"/>
        <end position="42"/>
    </location>
</feature>
<proteinExistence type="predicted"/>
<evidence type="ECO:0000313" key="2">
    <source>
        <dbReference type="EMBL" id="XBQ24054.1"/>
    </source>
</evidence>
<keyword evidence="1" id="KW-1133">Transmembrane helix</keyword>
<name>A0AAU7N0B0_9FLAO</name>
<sequence>MPTIFRKLRKSLLTENKFSKYLFYAAGEIVLVVIGILLALQINTCNNQKIQRNKEQFYLQEIKSSLVQDSLAIHVVLDFNREKQATISDMMGIFADTLNNQQRYAIFDAATDVFVDYRLFEPSTTTFNNMLAAETITVIRDNGLKKLLTNYYEYPYSEGIQKRLVQMNRKVVDEAFPEFFTKEFAKAKLNLDTELKSIQNVELHKNPVFLSDLYGISYLMTMQDSFLGKTLSDINKLITTIDQNLE</sequence>
<protein>
    <submittedName>
        <fullName evidence="2">DUF6090 family protein</fullName>
    </submittedName>
</protein>
<dbReference type="EMBL" id="CP157804">
    <property type="protein sequence ID" value="XBQ24054.1"/>
    <property type="molecule type" value="Genomic_DNA"/>
</dbReference>
<organism evidence="2">
    <name type="scientific">Flagellimonas sp. MMG031</name>
    <dbReference type="NCBI Taxonomy" id="3158549"/>
    <lineage>
        <taxon>Bacteria</taxon>
        <taxon>Pseudomonadati</taxon>
        <taxon>Bacteroidota</taxon>
        <taxon>Flavobacteriia</taxon>
        <taxon>Flavobacteriales</taxon>
        <taxon>Flavobacteriaceae</taxon>
        <taxon>Flagellimonas</taxon>
    </lineage>
</organism>
<dbReference type="RefSeq" id="WP_349352430.1">
    <property type="nucleotide sequence ID" value="NZ_CP157804.1"/>
</dbReference>
<dbReference type="InterPro" id="IPR045749">
    <property type="entry name" value="DUF6090"/>
</dbReference>
<keyword evidence="1" id="KW-0812">Transmembrane</keyword>
<keyword evidence="1" id="KW-0472">Membrane</keyword>
<reference evidence="2" key="1">
    <citation type="submission" date="2024-05" db="EMBL/GenBank/DDBJ databases">
        <title>Draft Genome Sequences of Flagellimonas sp. MMG031 and Marinobacter sp. MMG032 Isolated from the dinoflagellate Symbiodinium pilosum.</title>
        <authorList>
            <person name="Shikuma N.J."/>
            <person name="Farrell M.V."/>
        </authorList>
    </citation>
    <scope>NUCLEOTIDE SEQUENCE</scope>
    <source>
        <strain evidence="2">MMG031</strain>
    </source>
</reference>
<dbReference type="KEGG" id="fld:ABNE31_03830"/>
<evidence type="ECO:0000256" key="1">
    <source>
        <dbReference type="SAM" id="Phobius"/>
    </source>
</evidence>
<dbReference type="Pfam" id="PF19578">
    <property type="entry name" value="DUF6090"/>
    <property type="match status" value="1"/>
</dbReference>
<gene>
    <name evidence="2" type="ORF">ABNE31_03830</name>
</gene>
<dbReference type="AlphaFoldDB" id="A0AAU7N0B0"/>
<accession>A0AAU7N0B0</accession>